<evidence type="ECO:0000313" key="6">
    <source>
        <dbReference type="Proteomes" id="UP000030763"/>
    </source>
</evidence>
<gene>
    <name evidence="5" type="ORF">EMWEY_00015920</name>
</gene>
<dbReference type="PANTHER" id="PTHR11203">
    <property type="entry name" value="CLEAVAGE AND POLYADENYLATION SPECIFICITY FACTOR FAMILY MEMBER"/>
    <property type="match status" value="1"/>
</dbReference>
<dbReference type="GO" id="GO:0004521">
    <property type="term" value="F:RNA endonuclease activity"/>
    <property type="evidence" value="ECO:0007669"/>
    <property type="project" value="TreeGrafter"/>
</dbReference>
<feature type="domain" description="Beta-Casp" evidence="4">
    <location>
        <begin position="418"/>
        <end position="600"/>
    </location>
</feature>
<sequence>MQPPFDSHNIQELLLQGLQQQAHLQYQPSTQQPTQVQNQIDERQPELLEGSNTLRKGSTGCVWRSNSDASVDGYSKTSPWAQGPVLQPAEAAGASQGSHVLKAGSRGANDRKSALTSAGEPLKVTVLGAGQDVGRSAVYVRRGERGLLFDCGSHLGAKQARKMPVLNMLLQLAPQRSGRQDAQTMEEALLQPSPLFACCTDAALISHFHMDHCGSLPSFTERLGYRNPIAMTFPTRALSPVLLLDSARIFKEASFRGRLYEAESSGRDTGVSGGSSSDGRVGGGAGPSHEQWNYTEAEAQRCMRRCMALRLHESWKAGGWTATPYYAGHVLGAAMLHAQLPGGLSVVYTGDFNTSPDRHLGSACIPRLRPDLLISECTYGSFVRPSKRITEREFCDAVHDALKKGGKVLIPVFAVGRAQELCMLLNSYWQRMQLQYPIYFGGGMTEKANKYYKLYVQWTGSDMVHRLDGANAQPSTFADHVEEDEPIGCGTFLRSISSVQMYGHCGLCISTRVPGVEICTACLVGNDAPAAVGFGEFDFQHISTLPPEVLTSPTPMVLLATPGMLHGGLAFKALKLWAGGPENLVLLPGYCVRGTVGAMLIDGQRDIPLDPKTRLKVLCKVRYMSFSAHADTTGIQQLARHLQPKAVMLVHGEKEGMLKLARVLQRELGIPVYTPPTGQTVSIPLEKVEARLTALLESPAIRRCLPQSTADTLSPPYLRVSPYFSPPSSLFFSMSIAAGTSVPDSPGEGREPADDIYLLVDMDNLVRGATGVTINGCGSIKHNANARQAPTVEDIPGLSSHGGSQHVGDVVGVEQKKGNKTPLPQPTGTAVEGGNLPRCLQLVALRYQHEVQLEAPAFQQLLHLFLDYVVQCRQAYEQQRLQYGLVESKDQPSTLGTPEFCDFGDHLGLQELEGGGILIEFLSLIAVHDGRNRLSMQWSDEDERRHGAVSVFVEYFSNLEGISAGTNAVAQPSLAF</sequence>
<evidence type="ECO:0000313" key="5">
    <source>
        <dbReference type="EMBL" id="CDJ58465.1"/>
    </source>
</evidence>
<dbReference type="AlphaFoldDB" id="U6M9Y0"/>
<feature type="region of interest" description="Disordered" evidence="2">
    <location>
        <begin position="88"/>
        <end position="115"/>
    </location>
</feature>
<dbReference type="InterPro" id="IPR050698">
    <property type="entry name" value="MBL"/>
</dbReference>
<keyword evidence="6" id="KW-1185">Reference proteome</keyword>
<protein>
    <submittedName>
        <fullName evidence="5">RNA-metabolising metallo-beta-lactamase domain-containing protein, putative</fullName>
    </submittedName>
</protein>
<dbReference type="Pfam" id="PF10996">
    <property type="entry name" value="Beta-Casp"/>
    <property type="match status" value="1"/>
</dbReference>
<dbReference type="Pfam" id="PF07521">
    <property type="entry name" value="RMMBL"/>
    <property type="match status" value="1"/>
</dbReference>
<dbReference type="Pfam" id="PF00753">
    <property type="entry name" value="Lactamase_B"/>
    <property type="match status" value="1"/>
</dbReference>
<reference evidence="5" key="1">
    <citation type="submission" date="2013-10" db="EMBL/GenBank/DDBJ databases">
        <title>Genomic analysis of the causative agents of coccidiosis in chickens.</title>
        <authorList>
            <person name="Reid A.J."/>
            <person name="Blake D."/>
            <person name="Billington K."/>
            <person name="Browne H."/>
            <person name="Dunn M."/>
            <person name="Hung S."/>
            <person name="Kawahara F."/>
            <person name="Miranda-Saavedra D."/>
            <person name="Mourier T."/>
            <person name="Nagra H."/>
            <person name="Otto T.D."/>
            <person name="Rawlings N."/>
            <person name="Sanchez A."/>
            <person name="Sanders M."/>
            <person name="Subramaniam C."/>
            <person name="Tay Y."/>
            <person name="Dear P."/>
            <person name="Doerig C."/>
            <person name="Gruber A."/>
            <person name="Parkinson J."/>
            <person name="Shirley M."/>
            <person name="Wan K.L."/>
            <person name="Berriman M."/>
            <person name="Tomley F."/>
            <person name="Pain A."/>
        </authorList>
    </citation>
    <scope>NUCLEOTIDE SEQUENCE [LARGE SCALE GENOMIC DNA]</scope>
    <source>
        <strain evidence="5">Weybridge</strain>
    </source>
</reference>
<feature type="region of interest" description="Disordered" evidence="2">
    <location>
        <begin position="264"/>
        <end position="290"/>
    </location>
</feature>
<evidence type="ECO:0000259" key="4">
    <source>
        <dbReference type="SMART" id="SM01027"/>
    </source>
</evidence>
<dbReference type="InterPro" id="IPR001279">
    <property type="entry name" value="Metallo-B-lactamas"/>
</dbReference>
<evidence type="ECO:0000259" key="3">
    <source>
        <dbReference type="SMART" id="SM00849"/>
    </source>
</evidence>
<reference evidence="5" key="2">
    <citation type="submission" date="2013-10" db="EMBL/GenBank/DDBJ databases">
        <authorList>
            <person name="Aslett M."/>
        </authorList>
    </citation>
    <scope>NUCLEOTIDE SEQUENCE [LARGE SCALE GENOMIC DNA]</scope>
    <source>
        <strain evidence="5">Weybridge</strain>
    </source>
</reference>
<evidence type="ECO:0000256" key="1">
    <source>
        <dbReference type="ARBA" id="ARBA00022801"/>
    </source>
</evidence>
<dbReference type="GO" id="GO:0016180">
    <property type="term" value="P:snRNA processing"/>
    <property type="evidence" value="ECO:0007669"/>
    <property type="project" value="TreeGrafter"/>
</dbReference>
<feature type="domain" description="Metallo-beta-lactamase" evidence="3">
    <location>
        <begin position="134"/>
        <end position="398"/>
    </location>
</feature>
<dbReference type="GO" id="GO:0005634">
    <property type="term" value="C:nucleus"/>
    <property type="evidence" value="ECO:0007669"/>
    <property type="project" value="TreeGrafter"/>
</dbReference>
<dbReference type="Proteomes" id="UP000030763">
    <property type="component" value="Unassembled WGS sequence"/>
</dbReference>
<dbReference type="GO" id="GO:0016787">
    <property type="term" value="F:hydrolase activity"/>
    <property type="evidence" value="ECO:0007669"/>
    <property type="project" value="UniProtKB-KW"/>
</dbReference>
<dbReference type="Gene3D" id="3.60.15.10">
    <property type="entry name" value="Ribonuclease Z/Hydroxyacylglutathione hydrolase-like"/>
    <property type="match status" value="1"/>
</dbReference>
<dbReference type="InterPro" id="IPR036866">
    <property type="entry name" value="RibonucZ/Hydroxyglut_hydro"/>
</dbReference>
<dbReference type="OMA" id="HGEKEGM"/>
<dbReference type="VEuPathDB" id="ToxoDB:EMWEY_00015920"/>
<dbReference type="SMART" id="SM01027">
    <property type="entry name" value="Beta-Casp"/>
    <property type="match status" value="1"/>
</dbReference>
<proteinExistence type="predicted"/>
<organism evidence="5 6">
    <name type="scientific">Eimeria maxima</name>
    <name type="common">Coccidian parasite</name>
    <dbReference type="NCBI Taxonomy" id="5804"/>
    <lineage>
        <taxon>Eukaryota</taxon>
        <taxon>Sar</taxon>
        <taxon>Alveolata</taxon>
        <taxon>Apicomplexa</taxon>
        <taxon>Conoidasida</taxon>
        <taxon>Coccidia</taxon>
        <taxon>Eucoccidiorida</taxon>
        <taxon>Eimeriorina</taxon>
        <taxon>Eimeriidae</taxon>
        <taxon>Eimeria</taxon>
    </lineage>
</organism>
<dbReference type="PANTHER" id="PTHR11203:SF37">
    <property type="entry name" value="INTEGRATOR COMPLEX SUBUNIT 11"/>
    <property type="match status" value="1"/>
</dbReference>
<keyword evidence="1" id="KW-0378">Hydrolase</keyword>
<dbReference type="SMART" id="SM00849">
    <property type="entry name" value="Lactamase_B"/>
    <property type="match status" value="1"/>
</dbReference>
<feature type="compositionally biased region" description="Low complexity" evidence="2">
    <location>
        <begin position="267"/>
        <end position="279"/>
    </location>
</feature>
<dbReference type="SUPFAM" id="SSF56281">
    <property type="entry name" value="Metallo-hydrolase/oxidoreductase"/>
    <property type="match status" value="1"/>
</dbReference>
<dbReference type="InterPro" id="IPR022712">
    <property type="entry name" value="Beta_Casp"/>
</dbReference>
<dbReference type="InterPro" id="IPR011108">
    <property type="entry name" value="RMMBL"/>
</dbReference>
<name>U6M9Y0_EIMMA</name>
<evidence type="ECO:0000256" key="2">
    <source>
        <dbReference type="SAM" id="MobiDB-lite"/>
    </source>
</evidence>
<dbReference type="RefSeq" id="XP_013335111.1">
    <property type="nucleotide sequence ID" value="XM_013479657.1"/>
</dbReference>
<dbReference type="EMBL" id="HG719661">
    <property type="protein sequence ID" value="CDJ58465.1"/>
    <property type="molecule type" value="Genomic_DNA"/>
</dbReference>
<dbReference type="OrthoDB" id="10249535at2759"/>
<accession>U6M9Y0</accession>
<dbReference type="GeneID" id="25335578"/>